<dbReference type="RefSeq" id="WP_155306442.1">
    <property type="nucleotide sequence ID" value="NZ_AP021875.1"/>
</dbReference>
<name>A0A5K7ZAH8_9BACT</name>
<dbReference type="Proteomes" id="UP000427769">
    <property type="component" value="Chromosome"/>
</dbReference>
<evidence type="ECO:0000313" key="1">
    <source>
        <dbReference type="EMBL" id="BBO77725.1"/>
    </source>
</evidence>
<reference evidence="1 2" key="1">
    <citation type="submission" date="2019-11" db="EMBL/GenBank/DDBJ databases">
        <title>Comparative genomics of hydrocarbon-degrading Desulfosarcina strains.</title>
        <authorList>
            <person name="Watanabe M."/>
            <person name="Kojima H."/>
            <person name="Fukui M."/>
        </authorList>
    </citation>
    <scope>NUCLEOTIDE SEQUENCE [LARGE SCALE GENOMIC DNA]</scope>
    <source>
        <strain evidence="1 2">PP31</strain>
    </source>
</reference>
<keyword evidence="2" id="KW-1185">Reference proteome</keyword>
<sequence>MSISVETDIQIAVSGMVGMNVDAGQRITHAAQNHADLVLVVQQPLAFSADIVVPVHHSLGIRGDTRQIVFSALDRIMNTKQNVVHPMEHSPDARQTVFAILINESHEIQT</sequence>
<evidence type="ECO:0000313" key="2">
    <source>
        <dbReference type="Proteomes" id="UP000427769"/>
    </source>
</evidence>
<accession>A0A5K7ZAH8</accession>
<proteinExistence type="predicted"/>
<organism evidence="1 2">
    <name type="scientific">Desulfosarcina widdelii</name>
    <dbReference type="NCBI Taxonomy" id="947919"/>
    <lineage>
        <taxon>Bacteria</taxon>
        <taxon>Pseudomonadati</taxon>
        <taxon>Thermodesulfobacteriota</taxon>
        <taxon>Desulfobacteria</taxon>
        <taxon>Desulfobacterales</taxon>
        <taxon>Desulfosarcinaceae</taxon>
        <taxon>Desulfosarcina</taxon>
    </lineage>
</organism>
<gene>
    <name evidence="1" type="ORF">DSCW_51420</name>
</gene>
<dbReference type="AlphaFoldDB" id="A0A5K7ZAH8"/>
<protein>
    <submittedName>
        <fullName evidence="1">Uncharacterized protein</fullName>
    </submittedName>
</protein>
<dbReference type="OrthoDB" id="5421187at2"/>
<dbReference type="KEGG" id="dwd:DSCW_51420"/>
<dbReference type="EMBL" id="AP021875">
    <property type="protein sequence ID" value="BBO77725.1"/>
    <property type="molecule type" value="Genomic_DNA"/>
</dbReference>